<dbReference type="InterPro" id="IPR004843">
    <property type="entry name" value="Calcineurin-like_PHP"/>
</dbReference>
<dbReference type="InterPro" id="IPR051693">
    <property type="entry name" value="UPF0046_metallophosphoest"/>
</dbReference>
<dbReference type="Pfam" id="PF00149">
    <property type="entry name" value="Metallophos"/>
    <property type="match status" value="1"/>
</dbReference>
<evidence type="ECO:0000256" key="1">
    <source>
        <dbReference type="SAM" id="MobiDB-lite"/>
    </source>
</evidence>
<accession>A0ABR0SRQ7</accession>
<dbReference type="Gene3D" id="3.60.21.10">
    <property type="match status" value="1"/>
</dbReference>
<dbReference type="InterPro" id="IPR029052">
    <property type="entry name" value="Metallo-depent_PP-like"/>
</dbReference>
<evidence type="ECO:0000313" key="3">
    <source>
        <dbReference type="EMBL" id="KAK5994852.1"/>
    </source>
</evidence>
<reference evidence="3 4" key="1">
    <citation type="submission" date="2024-01" db="EMBL/GenBank/DDBJ databases">
        <title>Complete genome of Cladobotryum mycophilum ATHUM6906.</title>
        <authorList>
            <person name="Christinaki A.C."/>
            <person name="Myridakis A.I."/>
            <person name="Kouvelis V.N."/>
        </authorList>
    </citation>
    <scope>NUCLEOTIDE SEQUENCE [LARGE SCALE GENOMIC DNA]</scope>
    <source>
        <strain evidence="3 4">ATHUM6906</strain>
    </source>
</reference>
<keyword evidence="3" id="KW-0456">Lyase</keyword>
<sequence length="404" mass="45240">MASLTRQARLIQTRILIISDTHGMQFSSEAKPREHADVVIHCGDLTEHSKLEEFRQAIQLLDEINAPIKLVIAGNHDFTLDIPKFKDKISEANRRYKRNPGDDLVKRDFGHYGEAMKLLERAKDKGIIFLNEGSHTIPLQNGAILNVYASPYTPSNSGGWGFQYFGCHDFNILDGTDMVITHGPPHGILDRTGSNSRIGCPQLFTAVAEARPRIHCFGHVHDGWGAKLVTWRPTIPDVPTHFNAIDNGASTLIADLWRLKQQESELFGGVEKEEKTEIGTLKRQSCYRTSHCKYDKHPLTPEQTLFINAATMGCEGLTQKPWLVTIELPQNPEANGVADVDEEACVMPATRVLGESKREATANVVGNLQPSDMMPRPEWKPALTKKVADQEKRGKKRKLNEREP</sequence>
<dbReference type="Proteomes" id="UP001338125">
    <property type="component" value="Unassembled WGS sequence"/>
</dbReference>
<proteinExistence type="predicted"/>
<feature type="region of interest" description="Disordered" evidence="1">
    <location>
        <begin position="362"/>
        <end position="404"/>
    </location>
</feature>
<dbReference type="CDD" id="cd07379">
    <property type="entry name" value="MPP_239FB"/>
    <property type="match status" value="1"/>
</dbReference>
<name>A0ABR0SRQ7_9HYPO</name>
<feature type="compositionally biased region" description="Basic residues" evidence="1">
    <location>
        <begin position="393"/>
        <end position="404"/>
    </location>
</feature>
<feature type="domain" description="Calcineurin-like phosphoesterase" evidence="2">
    <location>
        <begin position="14"/>
        <end position="222"/>
    </location>
</feature>
<comment type="caution">
    <text evidence="3">The sequence shown here is derived from an EMBL/GenBank/DDBJ whole genome shotgun (WGS) entry which is preliminary data.</text>
</comment>
<keyword evidence="4" id="KW-1185">Reference proteome</keyword>
<dbReference type="PANTHER" id="PTHR12905">
    <property type="entry name" value="METALLOPHOSPHOESTERASE"/>
    <property type="match status" value="1"/>
</dbReference>
<dbReference type="GO" id="GO:0016829">
    <property type="term" value="F:lyase activity"/>
    <property type="evidence" value="ECO:0007669"/>
    <property type="project" value="UniProtKB-KW"/>
</dbReference>
<dbReference type="PANTHER" id="PTHR12905:SF0">
    <property type="entry name" value="CALCINEURIN-LIKE PHOSPHOESTERASE DOMAIN-CONTAINING PROTEIN"/>
    <property type="match status" value="1"/>
</dbReference>
<gene>
    <name evidence="3" type="ORF">PT974_03238</name>
</gene>
<protein>
    <submittedName>
        <fullName evidence="3">Rhamnogalacturonate lyase C</fullName>
    </submittedName>
</protein>
<organism evidence="3 4">
    <name type="scientific">Cladobotryum mycophilum</name>
    <dbReference type="NCBI Taxonomy" id="491253"/>
    <lineage>
        <taxon>Eukaryota</taxon>
        <taxon>Fungi</taxon>
        <taxon>Dikarya</taxon>
        <taxon>Ascomycota</taxon>
        <taxon>Pezizomycotina</taxon>
        <taxon>Sordariomycetes</taxon>
        <taxon>Hypocreomycetidae</taxon>
        <taxon>Hypocreales</taxon>
        <taxon>Hypocreaceae</taxon>
        <taxon>Cladobotryum</taxon>
    </lineage>
</organism>
<dbReference type="SUPFAM" id="SSF56300">
    <property type="entry name" value="Metallo-dependent phosphatases"/>
    <property type="match status" value="1"/>
</dbReference>
<evidence type="ECO:0000259" key="2">
    <source>
        <dbReference type="Pfam" id="PF00149"/>
    </source>
</evidence>
<dbReference type="EMBL" id="JAVFKD010000004">
    <property type="protein sequence ID" value="KAK5994852.1"/>
    <property type="molecule type" value="Genomic_DNA"/>
</dbReference>
<evidence type="ECO:0000313" key="4">
    <source>
        <dbReference type="Proteomes" id="UP001338125"/>
    </source>
</evidence>